<name>A0A5M9GU40_9BACI</name>
<organism evidence="9 11">
    <name type="scientific">Bacillus paranthracis</name>
    <dbReference type="NCBI Taxonomy" id="2026186"/>
    <lineage>
        <taxon>Bacteria</taxon>
        <taxon>Bacillati</taxon>
        <taxon>Bacillota</taxon>
        <taxon>Bacilli</taxon>
        <taxon>Bacillales</taxon>
        <taxon>Bacillaceae</taxon>
        <taxon>Bacillus</taxon>
        <taxon>Bacillus cereus group</taxon>
    </lineage>
</organism>
<evidence type="ECO:0000256" key="7">
    <source>
        <dbReference type="SAM" id="Phobius"/>
    </source>
</evidence>
<dbReference type="CDD" id="cd06173">
    <property type="entry name" value="MFS_MefA_like"/>
    <property type="match status" value="1"/>
</dbReference>
<dbReference type="RefSeq" id="WP_001156586.1">
    <property type="nucleotide sequence ID" value="NZ_CP040880.1"/>
</dbReference>
<evidence type="ECO:0000256" key="3">
    <source>
        <dbReference type="ARBA" id="ARBA00022475"/>
    </source>
</evidence>
<dbReference type="InterPro" id="IPR036259">
    <property type="entry name" value="MFS_trans_sf"/>
</dbReference>
<keyword evidence="5 7" id="KW-1133">Transmembrane helix</keyword>
<evidence type="ECO:0000313" key="12">
    <source>
        <dbReference type="Proteomes" id="UP001221338"/>
    </source>
</evidence>
<feature type="transmembrane region" description="Helical" evidence="7">
    <location>
        <begin position="221"/>
        <end position="242"/>
    </location>
</feature>
<dbReference type="InterPro" id="IPR011701">
    <property type="entry name" value="MFS"/>
</dbReference>
<feature type="transmembrane region" description="Helical" evidence="7">
    <location>
        <begin position="76"/>
        <end position="96"/>
    </location>
</feature>
<dbReference type="Gene3D" id="1.20.1250.20">
    <property type="entry name" value="MFS general substrate transporter like domains"/>
    <property type="match status" value="1"/>
</dbReference>
<sequence length="412" mass="45476">MQEKLWLHKNFLLLTFGNVTSKLGSKIYEVMLAWWLVEKTGSAKLFGMVTAAGLISVVVCNIFSGVIADRFNKKHILIISDLISAIVCIIVGLFVMNDVLHVPILVLAAILLGITNSLFTPTLKAILPSLIEKEMIVSANSITTVISQVVTVSAPLIAGMMIKGFSFGLGVAFLVNGITYFVSAISELCIKYCHKVEKTSKNIKFLTDIKEGYSYVKNQKWLLHLIYVSAVVNLFIAAYNTILPMYFLHSYSDDGSLYSYALGAEAVFAIIAGIVISKKKNDNPTPASLKKELIFCGVPIILLQLIQVSYISILLVGFFGYYLTKFNIYFFSIVQREVSKDKLGRVFSIIFMVALSIMPLGNLIFGLFSNQIISFVFIITGAGIIISTLLIKVNDLEDISIENDKGILVVKE</sequence>
<accession>A0A5M9GU40</accession>
<dbReference type="GO" id="GO:0005886">
    <property type="term" value="C:plasma membrane"/>
    <property type="evidence" value="ECO:0007669"/>
    <property type="project" value="UniProtKB-SubCell"/>
</dbReference>
<keyword evidence="6 7" id="KW-0472">Membrane</keyword>
<feature type="transmembrane region" description="Helical" evidence="7">
    <location>
        <begin position="297"/>
        <end position="323"/>
    </location>
</feature>
<feature type="transmembrane region" description="Helical" evidence="7">
    <location>
        <begin position="102"/>
        <end position="123"/>
    </location>
</feature>
<keyword evidence="12" id="KW-1185">Reference proteome</keyword>
<feature type="transmembrane region" description="Helical" evidence="7">
    <location>
        <begin position="257"/>
        <end position="276"/>
    </location>
</feature>
<dbReference type="PANTHER" id="PTHR23513">
    <property type="entry name" value="INTEGRAL MEMBRANE EFFLUX PROTEIN-RELATED"/>
    <property type="match status" value="1"/>
</dbReference>
<gene>
    <name evidence="9" type="ORF">FYW06_18950</name>
    <name evidence="10" type="ORF">P6U22_17230</name>
</gene>
<protein>
    <submittedName>
        <fullName evidence="9">MFS transporter</fullName>
    </submittedName>
</protein>
<feature type="transmembrane region" description="Helical" evidence="7">
    <location>
        <begin position="45"/>
        <end position="64"/>
    </location>
</feature>
<evidence type="ECO:0000256" key="5">
    <source>
        <dbReference type="ARBA" id="ARBA00022989"/>
    </source>
</evidence>
<evidence type="ECO:0000256" key="2">
    <source>
        <dbReference type="ARBA" id="ARBA00022448"/>
    </source>
</evidence>
<feature type="transmembrane region" description="Helical" evidence="7">
    <location>
        <begin position="135"/>
        <end position="158"/>
    </location>
</feature>
<proteinExistence type="predicted"/>
<dbReference type="SUPFAM" id="SSF103473">
    <property type="entry name" value="MFS general substrate transporter"/>
    <property type="match status" value="1"/>
</dbReference>
<comment type="caution">
    <text evidence="9">The sequence shown here is derived from an EMBL/GenBank/DDBJ whole genome shotgun (WGS) entry which is preliminary data.</text>
</comment>
<reference evidence="10 12" key="2">
    <citation type="submission" date="2023-03" db="EMBL/GenBank/DDBJ databases">
        <title>Genetic diversity of Bacillus cereus sensu lato isolates from Slovenia.</title>
        <authorList>
            <person name="Abdelli M."/>
        </authorList>
    </citation>
    <scope>NUCLEOTIDE SEQUENCE [LARGE SCALE GENOMIC DNA]</scope>
    <source>
        <strain evidence="10 12">SIBC61B</strain>
    </source>
</reference>
<dbReference type="AlphaFoldDB" id="A0A5M9GU40"/>
<evidence type="ECO:0000313" key="11">
    <source>
        <dbReference type="Proteomes" id="UP000325411"/>
    </source>
</evidence>
<evidence type="ECO:0000313" key="10">
    <source>
        <dbReference type="EMBL" id="MDG0942937.1"/>
    </source>
</evidence>
<dbReference type="PROSITE" id="PS50850">
    <property type="entry name" value="MFS"/>
    <property type="match status" value="1"/>
</dbReference>
<dbReference type="Proteomes" id="UP001221338">
    <property type="component" value="Unassembled WGS sequence"/>
</dbReference>
<evidence type="ECO:0000256" key="1">
    <source>
        <dbReference type="ARBA" id="ARBA00004651"/>
    </source>
</evidence>
<keyword evidence="3" id="KW-1003">Cell membrane</keyword>
<dbReference type="GeneID" id="75083663"/>
<keyword evidence="2" id="KW-0813">Transport</keyword>
<evidence type="ECO:0000256" key="4">
    <source>
        <dbReference type="ARBA" id="ARBA00022692"/>
    </source>
</evidence>
<dbReference type="Pfam" id="PF07690">
    <property type="entry name" value="MFS_1"/>
    <property type="match status" value="1"/>
</dbReference>
<feature type="transmembrane region" description="Helical" evidence="7">
    <location>
        <begin position="164"/>
        <end position="185"/>
    </location>
</feature>
<feature type="domain" description="Major facilitator superfamily (MFS) profile" evidence="8">
    <location>
        <begin position="10"/>
        <end position="399"/>
    </location>
</feature>
<feature type="transmembrane region" description="Helical" evidence="7">
    <location>
        <begin position="372"/>
        <end position="391"/>
    </location>
</feature>
<keyword evidence="4 7" id="KW-0812">Transmembrane</keyword>
<dbReference type="PANTHER" id="PTHR23513:SF11">
    <property type="entry name" value="STAPHYLOFERRIN A TRANSPORTER"/>
    <property type="match status" value="1"/>
</dbReference>
<comment type="subcellular location">
    <subcellularLocation>
        <location evidence="1">Cell membrane</location>
        <topology evidence="1">Multi-pass membrane protein</topology>
    </subcellularLocation>
</comment>
<dbReference type="GO" id="GO:0022857">
    <property type="term" value="F:transmembrane transporter activity"/>
    <property type="evidence" value="ECO:0007669"/>
    <property type="project" value="InterPro"/>
</dbReference>
<evidence type="ECO:0000313" key="9">
    <source>
        <dbReference type="EMBL" id="KAA8476324.1"/>
    </source>
</evidence>
<dbReference type="EMBL" id="VXCE01000013">
    <property type="protein sequence ID" value="KAA8476324.1"/>
    <property type="molecule type" value="Genomic_DNA"/>
</dbReference>
<reference evidence="9 11" key="1">
    <citation type="submission" date="2019-09" db="EMBL/GenBank/DDBJ databases">
        <authorList>
            <person name="Geng P."/>
            <person name="Wan X."/>
            <person name="Zhou G."/>
            <person name="Yuan Z."/>
            <person name="Hu X."/>
        </authorList>
    </citation>
    <scope>NUCLEOTIDE SEQUENCE [LARGE SCALE GENOMIC DNA]</scope>
    <source>
        <strain evidence="9 11">EFR-4</strain>
    </source>
</reference>
<dbReference type="EMBL" id="JARPRV010000009">
    <property type="protein sequence ID" value="MDG0942937.1"/>
    <property type="molecule type" value="Genomic_DNA"/>
</dbReference>
<dbReference type="InterPro" id="IPR020846">
    <property type="entry name" value="MFS_dom"/>
</dbReference>
<feature type="transmembrane region" description="Helical" evidence="7">
    <location>
        <begin position="343"/>
        <end position="365"/>
    </location>
</feature>
<evidence type="ECO:0000259" key="8">
    <source>
        <dbReference type="PROSITE" id="PS50850"/>
    </source>
</evidence>
<evidence type="ECO:0000256" key="6">
    <source>
        <dbReference type="ARBA" id="ARBA00023136"/>
    </source>
</evidence>
<dbReference type="Proteomes" id="UP000325411">
    <property type="component" value="Unassembled WGS sequence"/>
</dbReference>